<dbReference type="PANTHER" id="PTHR30629:SF2">
    <property type="entry name" value="PROPHAGE INTEGRASE INTS-RELATED"/>
    <property type="match status" value="1"/>
</dbReference>
<dbReference type="InterPro" id="IPR050808">
    <property type="entry name" value="Phage_Integrase"/>
</dbReference>
<dbReference type="InterPro" id="IPR002104">
    <property type="entry name" value="Integrase_catalytic"/>
</dbReference>
<evidence type="ECO:0000256" key="4">
    <source>
        <dbReference type="ARBA" id="ARBA00023172"/>
    </source>
</evidence>
<dbReference type="Proteomes" id="UP001205601">
    <property type="component" value="Unassembled WGS sequence"/>
</dbReference>
<accession>A0ABT2NHS1</accession>
<dbReference type="PANTHER" id="PTHR30629">
    <property type="entry name" value="PROPHAGE INTEGRASE"/>
    <property type="match status" value="1"/>
</dbReference>
<dbReference type="RefSeq" id="WP_261493713.1">
    <property type="nucleotide sequence ID" value="NZ_JAOCQF010000001.1"/>
</dbReference>
<comment type="similarity">
    <text evidence="1">Belongs to the 'phage' integrase family.</text>
</comment>
<gene>
    <name evidence="6" type="ORF">N5I32_01980</name>
</gene>
<evidence type="ECO:0000256" key="3">
    <source>
        <dbReference type="ARBA" id="ARBA00023125"/>
    </source>
</evidence>
<dbReference type="InterPro" id="IPR011010">
    <property type="entry name" value="DNA_brk_join_enz"/>
</dbReference>
<evidence type="ECO:0000313" key="6">
    <source>
        <dbReference type="EMBL" id="MCT8328275.1"/>
    </source>
</evidence>
<dbReference type="InterPro" id="IPR010998">
    <property type="entry name" value="Integrase_recombinase_N"/>
</dbReference>
<evidence type="ECO:0000256" key="1">
    <source>
        <dbReference type="ARBA" id="ARBA00008857"/>
    </source>
</evidence>
<keyword evidence="2" id="KW-0229">DNA integration</keyword>
<reference evidence="7" key="1">
    <citation type="submission" date="2023-07" db="EMBL/GenBank/DDBJ databases">
        <title>Defluviimonas sediminis sp. nov., isolated from mangrove sediment.</title>
        <authorList>
            <person name="Liu L."/>
            <person name="Li J."/>
            <person name="Huang Y."/>
            <person name="Pan J."/>
            <person name="Li M."/>
        </authorList>
    </citation>
    <scope>NUCLEOTIDE SEQUENCE [LARGE SCALE GENOMIC DNA]</scope>
    <source>
        <strain evidence="7">FT324</strain>
    </source>
</reference>
<dbReference type="SUPFAM" id="SSF56349">
    <property type="entry name" value="DNA breaking-rejoining enzymes"/>
    <property type="match status" value="1"/>
</dbReference>
<keyword evidence="3" id="KW-0238">DNA-binding</keyword>
<sequence length="333" mass="37437">MRKYPYLRSKRRRGRWFHTYRRGDREISLGVHGLHPTDPQVIAAWAAEHARWEFSPPDTPTPSPETFAWGVDIYKAGPHWPTLSAETRKNREAILRRYVRAQGARPLRTISTADIEAALSAKGGNAAANELKAIRPVFAHLAKIKFIPRDPTQGIAIERPKTKGHPTASSAEIAKFQERWPIGTRERLIFDLALYTGAARVDLASLGRRNIDGGMIIFERHKTGVETIVPLTHELRAVIARTPDIAPAFVLTSRGKPYSKESLGNIFRDAAAAAGVNFRLHGLRKAFCVYWAEQGRSTHQIATMAGHLTLKEVERYTRDADRKRMIQLLVESS</sequence>
<name>A0ABT2NHS1_9RHOB</name>
<organism evidence="6 7">
    <name type="scientific">Albidovulum sediminis</name>
    <dbReference type="NCBI Taxonomy" id="3066345"/>
    <lineage>
        <taxon>Bacteria</taxon>
        <taxon>Pseudomonadati</taxon>
        <taxon>Pseudomonadota</taxon>
        <taxon>Alphaproteobacteria</taxon>
        <taxon>Rhodobacterales</taxon>
        <taxon>Paracoccaceae</taxon>
        <taxon>Albidovulum</taxon>
    </lineage>
</organism>
<dbReference type="InterPro" id="IPR013762">
    <property type="entry name" value="Integrase-like_cat_sf"/>
</dbReference>
<dbReference type="Gene3D" id="1.10.443.10">
    <property type="entry name" value="Intergrase catalytic core"/>
    <property type="match status" value="1"/>
</dbReference>
<protein>
    <submittedName>
        <fullName evidence="6">Tyrosine-type recombinase/integrase</fullName>
    </submittedName>
</protein>
<dbReference type="Pfam" id="PF00589">
    <property type="entry name" value="Phage_integrase"/>
    <property type="match status" value="1"/>
</dbReference>
<dbReference type="PROSITE" id="PS51898">
    <property type="entry name" value="TYR_RECOMBINASE"/>
    <property type="match status" value="1"/>
</dbReference>
<keyword evidence="4" id="KW-0233">DNA recombination</keyword>
<comment type="caution">
    <text evidence="6">The sequence shown here is derived from an EMBL/GenBank/DDBJ whole genome shotgun (WGS) entry which is preliminary data.</text>
</comment>
<evidence type="ECO:0000259" key="5">
    <source>
        <dbReference type="PROSITE" id="PS51898"/>
    </source>
</evidence>
<dbReference type="Gene3D" id="1.10.150.130">
    <property type="match status" value="1"/>
</dbReference>
<evidence type="ECO:0000313" key="7">
    <source>
        <dbReference type="Proteomes" id="UP001205601"/>
    </source>
</evidence>
<feature type="domain" description="Tyr recombinase" evidence="5">
    <location>
        <begin position="163"/>
        <end position="330"/>
    </location>
</feature>
<dbReference type="EMBL" id="JAOCQF010000001">
    <property type="protein sequence ID" value="MCT8328275.1"/>
    <property type="molecule type" value="Genomic_DNA"/>
</dbReference>
<keyword evidence="7" id="KW-1185">Reference proteome</keyword>
<evidence type="ECO:0000256" key="2">
    <source>
        <dbReference type="ARBA" id="ARBA00022908"/>
    </source>
</evidence>
<proteinExistence type="inferred from homology"/>